<evidence type="ECO:0000313" key="3">
    <source>
        <dbReference type="EMBL" id="MDP9798713.1"/>
    </source>
</evidence>
<feature type="transmembrane region" description="Helical" evidence="2">
    <location>
        <begin position="82"/>
        <end position="98"/>
    </location>
</feature>
<feature type="compositionally biased region" description="Gly residues" evidence="1">
    <location>
        <begin position="273"/>
        <end position="298"/>
    </location>
</feature>
<gene>
    <name evidence="3" type="ORF">J2S43_007225</name>
</gene>
<reference evidence="3 4" key="1">
    <citation type="submission" date="2023-07" db="EMBL/GenBank/DDBJ databases">
        <title>Sequencing the genomes of 1000 actinobacteria strains.</title>
        <authorList>
            <person name="Klenk H.-P."/>
        </authorList>
    </citation>
    <scope>NUCLEOTIDE SEQUENCE [LARGE SCALE GENOMIC DNA]</scope>
    <source>
        <strain evidence="3 4">DSM 44710</strain>
    </source>
</reference>
<proteinExistence type="predicted"/>
<dbReference type="Pfam" id="PF19609">
    <property type="entry name" value="DUF6114"/>
    <property type="match status" value="1"/>
</dbReference>
<sequence>MRDVGGAIARTWRAFGHWRWNRPFWGGLLLILAGLEMFGSTQGGGINGLSVHVGPSGYLSWLIPGVLVTAGLLVWFTPAQRVFYAVIGALTSVFSLMAVNLGGFFAGLVLGALGSILAFGWTPPEPIQKQDQEPPPGYDESTVIRPASTAEEDPPERRTLGMSVWILILALVSAVGVLPGAEAARAAPCPPEPTASPSPSASAGRSPGPIEGWIGDITDGLGDLLGLDGKRAAPTPTPSAPDGGEKPDCGDPGPGDPAPSPGNPSPSSPSAGDPGGGDPGSGDPGSGDPGSGGPGGGSDKPADQQEDAKDQVKRLGTPAGVPPVAMRPSLLTGTKVEMWNLGMDGIVDMPRADGSTIKALQFSMTKAYTHDFRLETPRHQELSPITSSKLGVEGDVRFYATKFTGTLLGITITLTPESPIPPDGIPIALPYIAFQNPSMELLLATCDTLTGPDLVDVV</sequence>
<feature type="transmembrane region" description="Helical" evidence="2">
    <location>
        <begin position="58"/>
        <end position="75"/>
    </location>
</feature>
<protein>
    <submittedName>
        <fullName evidence="3">Uncharacterized protein</fullName>
    </submittedName>
</protein>
<feature type="compositionally biased region" description="Low complexity" evidence="1">
    <location>
        <begin position="197"/>
        <end position="209"/>
    </location>
</feature>
<dbReference type="Proteomes" id="UP001240984">
    <property type="component" value="Unassembled WGS sequence"/>
</dbReference>
<evidence type="ECO:0000256" key="2">
    <source>
        <dbReference type="SAM" id="Phobius"/>
    </source>
</evidence>
<organism evidence="3 4">
    <name type="scientific">Catenuloplanes nepalensis</name>
    <dbReference type="NCBI Taxonomy" id="587533"/>
    <lineage>
        <taxon>Bacteria</taxon>
        <taxon>Bacillati</taxon>
        <taxon>Actinomycetota</taxon>
        <taxon>Actinomycetes</taxon>
        <taxon>Micromonosporales</taxon>
        <taxon>Micromonosporaceae</taxon>
        <taxon>Catenuloplanes</taxon>
    </lineage>
</organism>
<keyword evidence="2" id="KW-0472">Membrane</keyword>
<evidence type="ECO:0000313" key="4">
    <source>
        <dbReference type="Proteomes" id="UP001240984"/>
    </source>
</evidence>
<keyword evidence="4" id="KW-1185">Reference proteome</keyword>
<feature type="compositionally biased region" description="Pro residues" evidence="1">
    <location>
        <begin position="254"/>
        <end position="267"/>
    </location>
</feature>
<feature type="region of interest" description="Disordered" evidence="1">
    <location>
        <begin position="125"/>
        <end position="156"/>
    </location>
</feature>
<name>A0ABT9N4T6_9ACTN</name>
<dbReference type="InterPro" id="IPR046096">
    <property type="entry name" value="DUF6114"/>
</dbReference>
<evidence type="ECO:0000256" key="1">
    <source>
        <dbReference type="SAM" id="MobiDB-lite"/>
    </source>
</evidence>
<accession>A0ABT9N4T6</accession>
<dbReference type="EMBL" id="JAUSRA010000001">
    <property type="protein sequence ID" value="MDP9798713.1"/>
    <property type="molecule type" value="Genomic_DNA"/>
</dbReference>
<feature type="transmembrane region" description="Helical" evidence="2">
    <location>
        <begin position="20"/>
        <end position="38"/>
    </location>
</feature>
<feature type="region of interest" description="Disordered" evidence="1">
    <location>
        <begin position="184"/>
        <end position="327"/>
    </location>
</feature>
<keyword evidence="2" id="KW-1133">Transmembrane helix</keyword>
<dbReference type="RefSeq" id="WP_306836799.1">
    <property type="nucleotide sequence ID" value="NZ_JAUSRA010000001.1"/>
</dbReference>
<keyword evidence="2" id="KW-0812">Transmembrane</keyword>
<comment type="caution">
    <text evidence="3">The sequence shown here is derived from an EMBL/GenBank/DDBJ whole genome shotgun (WGS) entry which is preliminary data.</text>
</comment>
<feature type="compositionally biased region" description="Basic and acidic residues" evidence="1">
    <location>
        <begin position="300"/>
        <end position="313"/>
    </location>
</feature>